<feature type="transmembrane region" description="Helical" evidence="1">
    <location>
        <begin position="89"/>
        <end position="117"/>
    </location>
</feature>
<protein>
    <recommendedName>
        <fullName evidence="4">Zinc-ribbon domain-containing protein</fullName>
    </recommendedName>
</protein>
<evidence type="ECO:0000256" key="1">
    <source>
        <dbReference type="SAM" id="Phobius"/>
    </source>
</evidence>
<proteinExistence type="predicted"/>
<name>A0A1H6ID51_RUMFL</name>
<feature type="transmembrane region" description="Helical" evidence="1">
    <location>
        <begin position="57"/>
        <end position="77"/>
    </location>
</feature>
<keyword evidence="1" id="KW-0472">Membrane</keyword>
<dbReference type="AlphaFoldDB" id="A0A1H6ID51"/>
<evidence type="ECO:0000313" key="3">
    <source>
        <dbReference type="Proteomes" id="UP000183190"/>
    </source>
</evidence>
<sequence>MYCQKCGSMYDDGQPCCPYCKTPRAGVNNSQFHGLMPPLDRNGMPCYDPGDTPAETGIIILSLLVPLVGIIFGCICLKNNEKRAGNAYLIAAAARYIILLFLVFAFVFHFFSFFTFFL</sequence>
<keyword evidence="1" id="KW-1133">Transmembrane helix</keyword>
<dbReference type="Proteomes" id="UP000183190">
    <property type="component" value="Unassembled WGS sequence"/>
</dbReference>
<organism evidence="2 3">
    <name type="scientific">Ruminococcus flavefaciens</name>
    <dbReference type="NCBI Taxonomy" id="1265"/>
    <lineage>
        <taxon>Bacteria</taxon>
        <taxon>Bacillati</taxon>
        <taxon>Bacillota</taxon>
        <taxon>Clostridia</taxon>
        <taxon>Eubacteriales</taxon>
        <taxon>Oscillospiraceae</taxon>
        <taxon>Ruminococcus</taxon>
    </lineage>
</organism>
<dbReference type="EMBL" id="FNWV01000002">
    <property type="protein sequence ID" value="SEH47233.1"/>
    <property type="molecule type" value="Genomic_DNA"/>
</dbReference>
<keyword evidence="1" id="KW-0812">Transmembrane</keyword>
<reference evidence="2 3" key="1">
    <citation type="submission" date="2016-10" db="EMBL/GenBank/DDBJ databases">
        <authorList>
            <person name="de Groot N.N."/>
        </authorList>
    </citation>
    <scope>NUCLEOTIDE SEQUENCE [LARGE SCALE GENOMIC DNA]</scope>
    <source>
        <strain evidence="2 3">YAD2003</strain>
    </source>
</reference>
<dbReference type="OrthoDB" id="1822921at2"/>
<dbReference type="RefSeq" id="WP_139283365.1">
    <property type="nucleotide sequence ID" value="NZ_FNWV01000002.1"/>
</dbReference>
<accession>A0A1H6ID51</accession>
<evidence type="ECO:0008006" key="4">
    <source>
        <dbReference type="Google" id="ProtNLM"/>
    </source>
</evidence>
<evidence type="ECO:0000313" key="2">
    <source>
        <dbReference type="EMBL" id="SEH47233.1"/>
    </source>
</evidence>
<gene>
    <name evidence="2" type="ORF">SAMN02910265_00878</name>
</gene>